<name>A0AAW5CAG5_9FIRM</name>
<accession>A0AAW5CAG5</accession>
<keyword evidence="4" id="KW-1185">Reference proteome</keyword>
<feature type="domain" description="Xylose isomerase-like TIM barrel" evidence="1">
    <location>
        <begin position="28"/>
        <end position="268"/>
    </location>
</feature>
<dbReference type="InterPro" id="IPR050312">
    <property type="entry name" value="IolE/XylAMocC-like"/>
</dbReference>
<dbReference type="PANTHER" id="PTHR12110">
    <property type="entry name" value="HYDROXYPYRUVATE ISOMERASE"/>
    <property type="match status" value="1"/>
</dbReference>
<dbReference type="InterPro" id="IPR013022">
    <property type="entry name" value="Xyl_isomerase-like_TIM-brl"/>
</dbReference>
<gene>
    <name evidence="3" type="ORF">G5B36_07160</name>
    <name evidence="2" type="ORF">L0N08_29415</name>
</gene>
<dbReference type="EMBL" id="JAAITT010000008">
    <property type="protein sequence ID" value="NSJ48478.1"/>
    <property type="molecule type" value="Genomic_DNA"/>
</dbReference>
<protein>
    <submittedName>
        <fullName evidence="2">Sugar phosphate isomerase/epimerase</fullName>
    </submittedName>
    <submittedName>
        <fullName evidence="3">TIM barrel protein</fullName>
    </submittedName>
</protein>
<sequence length="274" mass="31067">MKVSCLPVSLFSDIVSGKMTIGDWAREGKKAGLDAVDFSNMFLREHTPVYYRTIRQMLEQEDMSVTMMTTYPDFTHPDKQQRERELEYLAFDFAQAAQLGIKYIRVLAGQAHPGVKREDGIMWAVEYLKRACGIAAKYGVVPVYEDHAKPGAWDYIDFSHPADIFTEIYEKTEDVGLRVNFDTANIIAYGADTMEVLQKVLPRLETIHAADTSTRGTLNHCEIGKGLAPFREIFSLIKENGFDGWICIEEGSMQGMDGIEKAVRYVRKVWGEVK</sequence>
<dbReference type="InterPro" id="IPR036237">
    <property type="entry name" value="Xyl_isomerase-like_sf"/>
</dbReference>
<dbReference type="AlphaFoldDB" id="A0AAW5CAG5"/>
<dbReference type="Proteomes" id="UP001299608">
    <property type="component" value="Unassembled WGS sequence"/>
</dbReference>
<dbReference type="GO" id="GO:0016853">
    <property type="term" value="F:isomerase activity"/>
    <property type="evidence" value="ECO:0007669"/>
    <property type="project" value="UniProtKB-KW"/>
</dbReference>
<keyword evidence="2" id="KW-0413">Isomerase</keyword>
<reference evidence="2" key="3">
    <citation type="submission" date="2022-01" db="EMBL/GenBank/DDBJ databases">
        <title>Collection of gut derived symbiotic bacterial strains cultured from healthy donors.</title>
        <authorList>
            <person name="Lin H."/>
            <person name="Kohout C."/>
            <person name="Waligurski E."/>
            <person name="Pamer E.G."/>
        </authorList>
    </citation>
    <scope>NUCLEOTIDE SEQUENCE</scope>
    <source>
        <strain evidence="2">DFI.6.55</strain>
    </source>
</reference>
<organism evidence="2 5">
    <name type="scientific">Enterocloster aldenensis</name>
    <dbReference type="NCBI Taxonomy" id="358742"/>
    <lineage>
        <taxon>Bacteria</taxon>
        <taxon>Bacillati</taxon>
        <taxon>Bacillota</taxon>
        <taxon>Clostridia</taxon>
        <taxon>Lachnospirales</taxon>
        <taxon>Lachnospiraceae</taxon>
        <taxon>Enterocloster</taxon>
    </lineage>
</organism>
<dbReference type="PANTHER" id="PTHR12110:SF41">
    <property type="entry name" value="INOSOSE DEHYDRATASE"/>
    <property type="match status" value="1"/>
</dbReference>
<reference evidence="3" key="2">
    <citation type="submission" date="2020-02" db="EMBL/GenBank/DDBJ databases">
        <authorList>
            <person name="Littmann E."/>
            <person name="Sorbara M."/>
        </authorList>
    </citation>
    <scope>NUCLEOTIDE SEQUENCE</scope>
    <source>
        <strain evidence="3">MSK.1.17</strain>
    </source>
</reference>
<evidence type="ECO:0000313" key="5">
    <source>
        <dbReference type="Proteomes" id="UP001299608"/>
    </source>
</evidence>
<dbReference type="Gene3D" id="3.20.20.150">
    <property type="entry name" value="Divalent-metal-dependent TIM barrel enzymes"/>
    <property type="match status" value="1"/>
</dbReference>
<evidence type="ECO:0000313" key="3">
    <source>
        <dbReference type="EMBL" id="NSJ48478.1"/>
    </source>
</evidence>
<reference evidence="3 4" key="1">
    <citation type="journal article" date="2020" name="Cell Host Microbe">
        <title>Functional and Genomic Variation between Human-Derived Isolates of Lachnospiraceae Reveals Inter- and Intra-Species Diversity.</title>
        <authorList>
            <person name="Sorbara M.T."/>
            <person name="Littmann E.R."/>
            <person name="Fontana E."/>
            <person name="Moody T.U."/>
            <person name="Kohout C.E."/>
            <person name="Gjonbalaj M."/>
            <person name="Eaton V."/>
            <person name="Seok R."/>
            <person name="Leiner I.M."/>
            <person name="Pamer E.G."/>
        </authorList>
    </citation>
    <scope>NUCLEOTIDE SEQUENCE [LARGE SCALE GENOMIC DNA]</scope>
    <source>
        <strain evidence="3 4">MSK.1.17</strain>
    </source>
</reference>
<proteinExistence type="predicted"/>
<dbReference type="SUPFAM" id="SSF51658">
    <property type="entry name" value="Xylose isomerase-like"/>
    <property type="match status" value="1"/>
</dbReference>
<dbReference type="Pfam" id="PF01261">
    <property type="entry name" value="AP_endonuc_2"/>
    <property type="match status" value="1"/>
</dbReference>
<evidence type="ECO:0000313" key="2">
    <source>
        <dbReference type="EMBL" id="MCG4749521.1"/>
    </source>
</evidence>
<comment type="caution">
    <text evidence="2">The sequence shown here is derived from an EMBL/GenBank/DDBJ whole genome shotgun (WGS) entry which is preliminary data.</text>
</comment>
<dbReference type="EMBL" id="JAKNGE010000076">
    <property type="protein sequence ID" value="MCG4749521.1"/>
    <property type="molecule type" value="Genomic_DNA"/>
</dbReference>
<dbReference type="RefSeq" id="WP_165641583.1">
    <property type="nucleotide sequence ID" value="NZ_JAAITT010000008.1"/>
</dbReference>
<dbReference type="Proteomes" id="UP000669239">
    <property type="component" value="Unassembled WGS sequence"/>
</dbReference>
<evidence type="ECO:0000313" key="4">
    <source>
        <dbReference type="Proteomes" id="UP000669239"/>
    </source>
</evidence>
<evidence type="ECO:0000259" key="1">
    <source>
        <dbReference type="Pfam" id="PF01261"/>
    </source>
</evidence>